<name>A0A915N4B3_MELJA</name>
<dbReference type="Gene3D" id="1.10.238.10">
    <property type="entry name" value="EF-hand"/>
    <property type="match status" value="2"/>
</dbReference>
<proteinExistence type="predicted"/>
<dbReference type="PANTHER" id="PTHR23048:SF13">
    <property type="entry name" value="EF-HAND DOMAIN-CONTAINING PROTEIN"/>
    <property type="match status" value="1"/>
</dbReference>
<dbReference type="PROSITE" id="PS50222">
    <property type="entry name" value="EF_HAND_2"/>
    <property type="match status" value="2"/>
</dbReference>
<dbReference type="WBParaSite" id="scaffold6810_cov172.g11291">
    <property type="protein sequence ID" value="scaffold6810_cov172.g11291"/>
    <property type="gene ID" value="scaffold6810_cov172.g11291"/>
</dbReference>
<dbReference type="SUPFAM" id="SSF47473">
    <property type="entry name" value="EF-hand"/>
    <property type="match status" value="1"/>
</dbReference>
<reference evidence="4" key="1">
    <citation type="submission" date="2022-11" db="UniProtKB">
        <authorList>
            <consortium name="WormBaseParasite"/>
        </authorList>
    </citation>
    <scope>IDENTIFICATION</scope>
</reference>
<organism evidence="3 4">
    <name type="scientific">Meloidogyne javanica</name>
    <name type="common">Root-knot nematode worm</name>
    <dbReference type="NCBI Taxonomy" id="6303"/>
    <lineage>
        <taxon>Eukaryota</taxon>
        <taxon>Metazoa</taxon>
        <taxon>Ecdysozoa</taxon>
        <taxon>Nematoda</taxon>
        <taxon>Chromadorea</taxon>
        <taxon>Rhabditida</taxon>
        <taxon>Tylenchina</taxon>
        <taxon>Tylenchomorpha</taxon>
        <taxon>Tylenchoidea</taxon>
        <taxon>Meloidogynidae</taxon>
        <taxon>Meloidogyninae</taxon>
        <taxon>Meloidogyne</taxon>
        <taxon>Meloidogyne incognita group</taxon>
    </lineage>
</organism>
<dbReference type="GO" id="GO:0016460">
    <property type="term" value="C:myosin II complex"/>
    <property type="evidence" value="ECO:0007669"/>
    <property type="project" value="TreeGrafter"/>
</dbReference>
<dbReference type="AlphaFoldDB" id="A0A915N4B3"/>
<feature type="compositionally biased region" description="Basic and acidic residues" evidence="1">
    <location>
        <begin position="1"/>
        <end position="17"/>
    </location>
</feature>
<dbReference type="Pfam" id="PF13405">
    <property type="entry name" value="EF-hand_6"/>
    <property type="match status" value="1"/>
</dbReference>
<dbReference type="Proteomes" id="UP000887561">
    <property type="component" value="Unplaced"/>
</dbReference>
<keyword evidence="3" id="KW-1185">Reference proteome</keyword>
<evidence type="ECO:0000259" key="2">
    <source>
        <dbReference type="PROSITE" id="PS50222"/>
    </source>
</evidence>
<dbReference type="InterPro" id="IPR050230">
    <property type="entry name" value="CALM/Myosin/TropC-like"/>
</dbReference>
<accession>A0A915N4B3</accession>
<feature type="domain" description="EF-hand" evidence="2">
    <location>
        <begin position="17"/>
        <end position="52"/>
    </location>
</feature>
<dbReference type="GO" id="GO:0005509">
    <property type="term" value="F:calcium ion binding"/>
    <property type="evidence" value="ECO:0007669"/>
    <property type="project" value="InterPro"/>
</dbReference>
<dbReference type="InterPro" id="IPR002048">
    <property type="entry name" value="EF_hand_dom"/>
</dbReference>
<evidence type="ECO:0000313" key="3">
    <source>
        <dbReference type="Proteomes" id="UP000887561"/>
    </source>
</evidence>
<dbReference type="InterPro" id="IPR011992">
    <property type="entry name" value="EF-hand-dom_pair"/>
</dbReference>
<dbReference type="FunFam" id="1.10.238.10:FF:000001">
    <property type="entry name" value="Calmodulin 1"/>
    <property type="match status" value="1"/>
</dbReference>
<dbReference type="PANTHER" id="PTHR23048">
    <property type="entry name" value="MYOSIN LIGHT CHAIN 1, 3"/>
    <property type="match status" value="1"/>
</dbReference>
<sequence>MSSTKTKREGKDSHNEQEMNEIQEVFQFYDTKGDGRVKVDQLGHCLRSLGLCPTEAQIAKLTENASERISFLPMLHAIRKEGAADRDETELSAFLENLDRDSSGSVFQSDLRRMLTVFGEPLSESEYEQITAGREKEEGKINISELVQTLLSFK</sequence>
<feature type="domain" description="EF-hand" evidence="2">
    <location>
        <begin position="86"/>
        <end position="121"/>
    </location>
</feature>
<feature type="region of interest" description="Disordered" evidence="1">
    <location>
        <begin position="1"/>
        <end position="20"/>
    </location>
</feature>
<evidence type="ECO:0000313" key="4">
    <source>
        <dbReference type="WBParaSite" id="scaffold6810_cov172.g11291"/>
    </source>
</evidence>
<evidence type="ECO:0000256" key="1">
    <source>
        <dbReference type="SAM" id="MobiDB-lite"/>
    </source>
</evidence>
<protein>
    <submittedName>
        <fullName evidence="4">EF-hand domain-containing protein</fullName>
    </submittedName>
</protein>